<dbReference type="AlphaFoldDB" id="A0A7C8I7J5"/>
<evidence type="ECO:0000256" key="1">
    <source>
        <dbReference type="SAM" id="MobiDB-lite"/>
    </source>
</evidence>
<organism evidence="2 3">
    <name type="scientific">Massariosphaeria phaeospora</name>
    <dbReference type="NCBI Taxonomy" id="100035"/>
    <lineage>
        <taxon>Eukaryota</taxon>
        <taxon>Fungi</taxon>
        <taxon>Dikarya</taxon>
        <taxon>Ascomycota</taxon>
        <taxon>Pezizomycotina</taxon>
        <taxon>Dothideomycetes</taxon>
        <taxon>Pleosporomycetidae</taxon>
        <taxon>Pleosporales</taxon>
        <taxon>Pleosporales incertae sedis</taxon>
        <taxon>Massariosphaeria</taxon>
    </lineage>
</organism>
<dbReference type="Proteomes" id="UP000481861">
    <property type="component" value="Unassembled WGS sequence"/>
</dbReference>
<gene>
    <name evidence="2" type="ORF">BDV95DRAFT_593988</name>
</gene>
<feature type="compositionally biased region" description="Low complexity" evidence="1">
    <location>
        <begin position="252"/>
        <end position="266"/>
    </location>
</feature>
<evidence type="ECO:0000313" key="2">
    <source>
        <dbReference type="EMBL" id="KAF2872657.1"/>
    </source>
</evidence>
<dbReference type="EMBL" id="JAADJZ010000009">
    <property type="protein sequence ID" value="KAF2872657.1"/>
    <property type="molecule type" value="Genomic_DNA"/>
</dbReference>
<feature type="region of interest" description="Disordered" evidence="1">
    <location>
        <begin position="245"/>
        <end position="272"/>
    </location>
</feature>
<protein>
    <submittedName>
        <fullName evidence="2">Uncharacterized protein</fullName>
    </submittedName>
</protein>
<accession>A0A7C8I7J5</accession>
<keyword evidence="3" id="KW-1185">Reference proteome</keyword>
<comment type="caution">
    <text evidence="2">The sequence shown here is derived from an EMBL/GenBank/DDBJ whole genome shotgun (WGS) entry which is preliminary data.</text>
</comment>
<name>A0A7C8I7J5_9PLEO</name>
<proteinExistence type="predicted"/>
<evidence type="ECO:0000313" key="3">
    <source>
        <dbReference type="Proteomes" id="UP000481861"/>
    </source>
</evidence>
<sequence>MIHHQPPVELGASELVSYRRKTKYGDDPAWMPVRMSNSATTQASPIAAASEAMKAIAVDAERGFDEQVDDFNTWASWGAAISMVAHVRRGFATGGTDVRVDTPATRVKPYGAPRAAFLEVDEEMSGGGVLKQQALYTRIKELRSHKSWRDATAERLSVALAQDLGILVHNKGRCPARLEICSSLCLGCYTITFRPAQQQPQGLSGKSGFSSSSTAAASSTAAVVRSKCSSIRLAKMAPAQSELQKYIKEVPGKAQPGPAQRQPQGPENSPWL</sequence>
<reference evidence="2 3" key="1">
    <citation type="submission" date="2020-01" db="EMBL/GenBank/DDBJ databases">
        <authorList>
            <consortium name="DOE Joint Genome Institute"/>
            <person name="Haridas S."/>
            <person name="Albert R."/>
            <person name="Binder M."/>
            <person name="Bloem J."/>
            <person name="Labutti K."/>
            <person name="Salamov A."/>
            <person name="Andreopoulos B."/>
            <person name="Baker S.E."/>
            <person name="Barry K."/>
            <person name="Bills G."/>
            <person name="Bluhm B.H."/>
            <person name="Cannon C."/>
            <person name="Castanera R."/>
            <person name="Culley D.E."/>
            <person name="Daum C."/>
            <person name="Ezra D."/>
            <person name="Gonzalez J.B."/>
            <person name="Henrissat B."/>
            <person name="Kuo A."/>
            <person name="Liang C."/>
            <person name="Lipzen A."/>
            <person name="Lutzoni F."/>
            <person name="Magnuson J."/>
            <person name="Mondo S."/>
            <person name="Nolan M."/>
            <person name="Ohm R."/>
            <person name="Pangilinan J."/>
            <person name="Park H.-J.H."/>
            <person name="Ramirez L."/>
            <person name="Alfaro M."/>
            <person name="Sun H."/>
            <person name="Tritt A."/>
            <person name="Yoshinaga Y."/>
            <person name="Zwiers L.-H.L."/>
            <person name="Turgeon B.G."/>
            <person name="Goodwin S.B."/>
            <person name="Spatafora J.W."/>
            <person name="Crous P.W."/>
            <person name="Grigoriev I.V."/>
        </authorList>
    </citation>
    <scope>NUCLEOTIDE SEQUENCE [LARGE SCALE GENOMIC DNA]</scope>
    <source>
        <strain evidence="2 3">CBS 611.86</strain>
    </source>
</reference>